<organism evidence="2 3">
    <name type="scientific">Cronartium quercuum f. sp. fusiforme G11</name>
    <dbReference type="NCBI Taxonomy" id="708437"/>
    <lineage>
        <taxon>Eukaryota</taxon>
        <taxon>Fungi</taxon>
        <taxon>Dikarya</taxon>
        <taxon>Basidiomycota</taxon>
        <taxon>Pucciniomycotina</taxon>
        <taxon>Pucciniomycetes</taxon>
        <taxon>Pucciniales</taxon>
        <taxon>Coleosporiaceae</taxon>
        <taxon>Cronartium</taxon>
    </lineage>
</organism>
<proteinExistence type="predicted"/>
<protein>
    <submittedName>
        <fullName evidence="2">Uncharacterized protein</fullName>
    </submittedName>
</protein>
<evidence type="ECO:0000313" key="2">
    <source>
        <dbReference type="EMBL" id="KAG0141619.1"/>
    </source>
</evidence>
<comment type="caution">
    <text evidence="2">The sequence shown here is derived from an EMBL/GenBank/DDBJ whole genome shotgun (WGS) entry which is preliminary data.</text>
</comment>
<evidence type="ECO:0000256" key="1">
    <source>
        <dbReference type="SAM" id="MobiDB-lite"/>
    </source>
</evidence>
<dbReference type="AlphaFoldDB" id="A0A9P6NCE2"/>
<evidence type="ECO:0000313" key="3">
    <source>
        <dbReference type="Proteomes" id="UP000886653"/>
    </source>
</evidence>
<accession>A0A9P6NCE2</accession>
<feature type="compositionally biased region" description="Polar residues" evidence="1">
    <location>
        <begin position="98"/>
        <end position="108"/>
    </location>
</feature>
<keyword evidence="3" id="KW-1185">Reference proteome</keyword>
<feature type="region of interest" description="Disordered" evidence="1">
    <location>
        <begin position="35"/>
        <end position="108"/>
    </location>
</feature>
<feature type="compositionally biased region" description="Polar residues" evidence="1">
    <location>
        <begin position="38"/>
        <end position="59"/>
    </location>
</feature>
<sequence length="108" mass="11691">MSPISTTSIPNRLTLNNLPDPRLMEAIIPDPLEAVPLQNASDHTQDISLASPSFPNPSHSYLRPKLHSQTSSRPSTFALSEPSPNERSSVAFHDSVSDNRQSSTDPSG</sequence>
<name>A0A9P6NCE2_9BASI</name>
<dbReference type="Proteomes" id="UP000886653">
    <property type="component" value="Unassembled WGS sequence"/>
</dbReference>
<reference evidence="2" key="1">
    <citation type="submission" date="2013-11" db="EMBL/GenBank/DDBJ databases">
        <title>Genome sequence of the fusiform rust pathogen reveals effectors for host alternation and coevolution with pine.</title>
        <authorList>
            <consortium name="DOE Joint Genome Institute"/>
            <person name="Smith K."/>
            <person name="Pendleton A."/>
            <person name="Kubisiak T."/>
            <person name="Anderson C."/>
            <person name="Salamov A."/>
            <person name="Aerts A."/>
            <person name="Riley R."/>
            <person name="Clum A."/>
            <person name="Lindquist E."/>
            <person name="Ence D."/>
            <person name="Campbell M."/>
            <person name="Kronenberg Z."/>
            <person name="Feau N."/>
            <person name="Dhillon B."/>
            <person name="Hamelin R."/>
            <person name="Burleigh J."/>
            <person name="Smith J."/>
            <person name="Yandell M."/>
            <person name="Nelson C."/>
            <person name="Grigoriev I."/>
            <person name="Davis J."/>
        </authorList>
    </citation>
    <scope>NUCLEOTIDE SEQUENCE</scope>
    <source>
        <strain evidence="2">G11</strain>
    </source>
</reference>
<feature type="compositionally biased region" description="Polar residues" evidence="1">
    <location>
        <begin position="67"/>
        <end position="88"/>
    </location>
</feature>
<gene>
    <name evidence="2" type="ORF">CROQUDRAFT_136038</name>
</gene>
<dbReference type="EMBL" id="MU167378">
    <property type="protein sequence ID" value="KAG0141619.1"/>
    <property type="molecule type" value="Genomic_DNA"/>
</dbReference>